<name>A0A382W6H7_9ZZZZ</name>
<dbReference type="AlphaFoldDB" id="A0A382W6H7"/>
<protein>
    <submittedName>
        <fullName evidence="1">Uncharacterized protein</fullName>
    </submittedName>
</protein>
<proteinExistence type="predicted"/>
<reference evidence="1" key="1">
    <citation type="submission" date="2018-05" db="EMBL/GenBank/DDBJ databases">
        <authorList>
            <person name="Lanie J.A."/>
            <person name="Ng W.-L."/>
            <person name="Kazmierczak K.M."/>
            <person name="Andrzejewski T.M."/>
            <person name="Davidsen T.M."/>
            <person name="Wayne K.J."/>
            <person name="Tettelin H."/>
            <person name="Glass J.I."/>
            <person name="Rusch D."/>
            <person name="Podicherti R."/>
            <person name="Tsui H.-C.T."/>
            <person name="Winkler M.E."/>
        </authorList>
    </citation>
    <scope>NUCLEOTIDE SEQUENCE</scope>
</reference>
<gene>
    <name evidence="1" type="ORF">METZ01_LOCUS407118</name>
</gene>
<organism evidence="1">
    <name type="scientific">marine metagenome</name>
    <dbReference type="NCBI Taxonomy" id="408172"/>
    <lineage>
        <taxon>unclassified sequences</taxon>
        <taxon>metagenomes</taxon>
        <taxon>ecological metagenomes</taxon>
    </lineage>
</organism>
<dbReference type="EMBL" id="UINC01157335">
    <property type="protein sequence ID" value="SVD54264.1"/>
    <property type="molecule type" value="Genomic_DNA"/>
</dbReference>
<evidence type="ECO:0000313" key="1">
    <source>
        <dbReference type="EMBL" id="SVD54264.1"/>
    </source>
</evidence>
<accession>A0A382W6H7</accession>
<sequence>MVKSTSEIEQQVYRRMFEFGQQLEEEGIHIDELARGVAGFLASIVFESTPSSLVLTSFSGANDEHIENKVFTGLHTPDT</sequence>